<organism evidence="1 2">
    <name type="scientific">Candidatus Desulfosporosinus infrequens</name>
    <dbReference type="NCBI Taxonomy" id="2043169"/>
    <lineage>
        <taxon>Bacteria</taxon>
        <taxon>Bacillati</taxon>
        <taxon>Bacillota</taxon>
        <taxon>Clostridia</taxon>
        <taxon>Eubacteriales</taxon>
        <taxon>Desulfitobacteriaceae</taxon>
        <taxon>Desulfosporosinus</taxon>
    </lineage>
</organism>
<protein>
    <submittedName>
        <fullName evidence="1">Uncharacterized protein</fullName>
    </submittedName>
</protein>
<sequence>MKFNSIMRAKKAKKFVKKQSNEQDIRQLRRITLRLERVVSKILKLTCLS</sequence>
<evidence type="ECO:0000313" key="1">
    <source>
        <dbReference type="EMBL" id="SPF34133.1"/>
    </source>
</evidence>
<reference evidence="2" key="1">
    <citation type="submission" date="2018-02" db="EMBL/GenBank/DDBJ databases">
        <authorList>
            <person name="Hausmann B."/>
        </authorList>
    </citation>
    <scope>NUCLEOTIDE SEQUENCE [LARGE SCALE GENOMIC DNA]</scope>
    <source>
        <strain evidence="2">Peat soil MAG SbF1</strain>
    </source>
</reference>
<gene>
    <name evidence="1" type="ORF">SBF1_1280002</name>
</gene>
<name>A0A2U3K3A6_9FIRM</name>
<dbReference type="AlphaFoldDB" id="A0A2U3K3A6"/>
<proteinExistence type="predicted"/>
<evidence type="ECO:0000313" key="2">
    <source>
        <dbReference type="Proteomes" id="UP000238916"/>
    </source>
</evidence>
<accession>A0A2U3K3A6</accession>
<dbReference type="EMBL" id="OMOF01000033">
    <property type="protein sequence ID" value="SPF34133.1"/>
    <property type="molecule type" value="Genomic_DNA"/>
</dbReference>
<dbReference type="Proteomes" id="UP000238916">
    <property type="component" value="Unassembled WGS sequence"/>
</dbReference>